<dbReference type="AlphaFoldDB" id="A0A6A5UFK8"/>
<dbReference type="OrthoDB" id="77878at2759"/>
<gene>
    <name evidence="1" type="ORF">CC80DRAFT_488139</name>
</gene>
<dbReference type="InterPro" id="IPR008547">
    <property type="entry name" value="DUF829_TMEM53"/>
</dbReference>
<evidence type="ECO:0000313" key="1">
    <source>
        <dbReference type="EMBL" id="KAF1961696.1"/>
    </source>
</evidence>
<organism evidence="1 2">
    <name type="scientific">Byssothecium circinans</name>
    <dbReference type="NCBI Taxonomy" id="147558"/>
    <lineage>
        <taxon>Eukaryota</taxon>
        <taxon>Fungi</taxon>
        <taxon>Dikarya</taxon>
        <taxon>Ascomycota</taxon>
        <taxon>Pezizomycotina</taxon>
        <taxon>Dothideomycetes</taxon>
        <taxon>Pleosporomycetidae</taxon>
        <taxon>Pleosporales</taxon>
        <taxon>Massarineae</taxon>
        <taxon>Massarinaceae</taxon>
        <taxon>Byssothecium</taxon>
    </lineage>
</organism>
<dbReference type="Pfam" id="PF05705">
    <property type="entry name" value="DUF829"/>
    <property type="match status" value="1"/>
</dbReference>
<accession>A0A6A5UFK8</accession>
<dbReference type="Proteomes" id="UP000800035">
    <property type="component" value="Unassembled WGS sequence"/>
</dbReference>
<protein>
    <recommendedName>
        <fullName evidence="3">DUF829-domain-containing protein</fullName>
    </recommendedName>
</protein>
<reference evidence="1" key="1">
    <citation type="journal article" date="2020" name="Stud. Mycol.">
        <title>101 Dothideomycetes genomes: a test case for predicting lifestyles and emergence of pathogens.</title>
        <authorList>
            <person name="Haridas S."/>
            <person name="Albert R."/>
            <person name="Binder M."/>
            <person name="Bloem J."/>
            <person name="Labutti K."/>
            <person name="Salamov A."/>
            <person name="Andreopoulos B."/>
            <person name="Baker S."/>
            <person name="Barry K."/>
            <person name="Bills G."/>
            <person name="Bluhm B."/>
            <person name="Cannon C."/>
            <person name="Castanera R."/>
            <person name="Culley D."/>
            <person name="Daum C."/>
            <person name="Ezra D."/>
            <person name="Gonzalez J."/>
            <person name="Henrissat B."/>
            <person name="Kuo A."/>
            <person name="Liang C."/>
            <person name="Lipzen A."/>
            <person name="Lutzoni F."/>
            <person name="Magnuson J."/>
            <person name="Mondo S."/>
            <person name="Nolan M."/>
            <person name="Ohm R."/>
            <person name="Pangilinan J."/>
            <person name="Park H.-J."/>
            <person name="Ramirez L."/>
            <person name="Alfaro M."/>
            <person name="Sun H."/>
            <person name="Tritt A."/>
            <person name="Yoshinaga Y."/>
            <person name="Zwiers L.-H."/>
            <person name="Turgeon B."/>
            <person name="Goodwin S."/>
            <person name="Spatafora J."/>
            <person name="Crous P."/>
            <person name="Grigoriev I."/>
        </authorList>
    </citation>
    <scope>NUCLEOTIDE SEQUENCE</scope>
    <source>
        <strain evidence="1">CBS 675.92</strain>
    </source>
</reference>
<proteinExistence type="predicted"/>
<evidence type="ECO:0000313" key="2">
    <source>
        <dbReference type="Proteomes" id="UP000800035"/>
    </source>
</evidence>
<sequence>MSNPTTSTPSTPPHPLAQFQKIGHNTSLYTPPPYTPSQPLILFFSWNAAAAKHIAKYTLGYQGLFPTARILLIRCFTADIFRLASAHQRLVPALEVVHEHVKAGGEVLVHSSSNGGGTQVVEFAKAWRKMYGGERMPMRAQIIDSAPGMGV</sequence>
<keyword evidence="2" id="KW-1185">Reference proteome</keyword>
<evidence type="ECO:0008006" key="3">
    <source>
        <dbReference type="Google" id="ProtNLM"/>
    </source>
</evidence>
<dbReference type="EMBL" id="ML976980">
    <property type="protein sequence ID" value="KAF1961696.1"/>
    <property type="molecule type" value="Genomic_DNA"/>
</dbReference>
<name>A0A6A5UFK8_9PLEO</name>